<proteinExistence type="predicted"/>
<dbReference type="Proteomes" id="UP001396334">
    <property type="component" value="Unassembled WGS sequence"/>
</dbReference>
<comment type="caution">
    <text evidence="2">The sequence shown here is derived from an EMBL/GenBank/DDBJ whole genome shotgun (WGS) entry which is preliminary data.</text>
</comment>
<keyword evidence="3" id="KW-1185">Reference proteome</keyword>
<gene>
    <name evidence="2" type="ORF">V6N11_055911</name>
</gene>
<dbReference type="EMBL" id="JBBPBN010000009">
    <property type="protein sequence ID" value="KAK9031616.1"/>
    <property type="molecule type" value="Genomic_DNA"/>
</dbReference>
<protein>
    <submittedName>
        <fullName evidence="2">Uncharacterized protein</fullName>
    </submittedName>
</protein>
<accession>A0ABR2T297</accession>
<evidence type="ECO:0000313" key="3">
    <source>
        <dbReference type="Proteomes" id="UP001396334"/>
    </source>
</evidence>
<feature type="region of interest" description="Disordered" evidence="1">
    <location>
        <begin position="170"/>
        <end position="218"/>
    </location>
</feature>
<evidence type="ECO:0000313" key="2">
    <source>
        <dbReference type="EMBL" id="KAK9031616.1"/>
    </source>
</evidence>
<sequence>MKECWYDEMLFKRASKYGPWLRAEIKGRKKYGKLLPKEQLQAEASHNNGEEAKVNEQVKIDDPKSEFSHGISPAIIPISLEDQSQTSTMGNPDAFKASDNHILAGKNKLDDPSSLVNAQEKEWTFHSDKCIIEKIGCIDGEDCNPLIAGKPSPLGFLICNNFEKISVTNKRKRDEQEALSIETEDKNDKVDPICIGDGEEDEDPVEVDDPAGTHPDEK</sequence>
<name>A0ABR2T297_9ROSI</name>
<evidence type="ECO:0000256" key="1">
    <source>
        <dbReference type="SAM" id="MobiDB-lite"/>
    </source>
</evidence>
<feature type="compositionally biased region" description="Acidic residues" evidence="1">
    <location>
        <begin position="197"/>
        <end position="209"/>
    </location>
</feature>
<organism evidence="2 3">
    <name type="scientific">Hibiscus sabdariffa</name>
    <name type="common">roselle</name>
    <dbReference type="NCBI Taxonomy" id="183260"/>
    <lineage>
        <taxon>Eukaryota</taxon>
        <taxon>Viridiplantae</taxon>
        <taxon>Streptophyta</taxon>
        <taxon>Embryophyta</taxon>
        <taxon>Tracheophyta</taxon>
        <taxon>Spermatophyta</taxon>
        <taxon>Magnoliopsida</taxon>
        <taxon>eudicotyledons</taxon>
        <taxon>Gunneridae</taxon>
        <taxon>Pentapetalae</taxon>
        <taxon>rosids</taxon>
        <taxon>malvids</taxon>
        <taxon>Malvales</taxon>
        <taxon>Malvaceae</taxon>
        <taxon>Malvoideae</taxon>
        <taxon>Hibiscus</taxon>
    </lineage>
</organism>
<reference evidence="2 3" key="1">
    <citation type="journal article" date="2024" name="G3 (Bethesda)">
        <title>Genome assembly of Hibiscus sabdariffa L. provides insights into metabolisms of medicinal natural products.</title>
        <authorList>
            <person name="Kim T."/>
        </authorList>
    </citation>
    <scope>NUCLEOTIDE SEQUENCE [LARGE SCALE GENOMIC DNA]</scope>
    <source>
        <strain evidence="2">TK-2024</strain>
        <tissue evidence="2">Old leaves</tissue>
    </source>
</reference>